<keyword evidence="3" id="KW-0012">Acyltransferase</keyword>
<dbReference type="Gene3D" id="3.40.630.30">
    <property type="match status" value="1"/>
</dbReference>
<dbReference type="AlphaFoldDB" id="A0ABD5V9A3"/>
<dbReference type="GO" id="GO:0016746">
    <property type="term" value="F:acyltransferase activity"/>
    <property type="evidence" value="ECO:0007669"/>
    <property type="project" value="UniProtKB-KW"/>
</dbReference>
<evidence type="ECO:0000256" key="1">
    <source>
        <dbReference type="SAM" id="MobiDB-lite"/>
    </source>
</evidence>
<evidence type="ECO:0000313" key="4">
    <source>
        <dbReference type="Proteomes" id="UP001596312"/>
    </source>
</evidence>
<feature type="region of interest" description="Disordered" evidence="1">
    <location>
        <begin position="109"/>
        <end position="136"/>
    </location>
</feature>
<reference evidence="3 4" key="1">
    <citation type="journal article" date="2019" name="Int. J. Syst. Evol. Microbiol.">
        <title>The Global Catalogue of Microorganisms (GCM) 10K type strain sequencing project: providing services to taxonomists for standard genome sequencing and annotation.</title>
        <authorList>
            <consortium name="The Broad Institute Genomics Platform"/>
            <consortium name="The Broad Institute Genome Sequencing Center for Infectious Disease"/>
            <person name="Wu L."/>
            <person name="Ma J."/>
        </authorList>
    </citation>
    <scope>NUCLEOTIDE SEQUENCE [LARGE SCALE GENOMIC DNA]</scope>
    <source>
        <strain evidence="3 4">CGMCC 1.3240</strain>
    </source>
</reference>
<dbReference type="RefSeq" id="WP_340603997.1">
    <property type="nucleotide sequence ID" value="NZ_JBBMXV010000003.1"/>
</dbReference>
<dbReference type="PROSITE" id="PS51186">
    <property type="entry name" value="GNAT"/>
    <property type="match status" value="1"/>
</dbReference>
<accession>A0ABD5V9A3</accession>
<dbReference type="EC" id="2.3.-.-" evidence="3"/>
<protein>
    <submittedName>
        <fullName evidence="3">GNAT family N-acetyltransferase</fullName>
        <ecNumber evidence="3">2.3.-.-</ecNumber>
    </submittedName>
</protein>
<dbReference type="InterPro" id="IPR016181">
    <property type="entry name" value="Acyl_CoA_acyltransferase"/>
</dbReference>
<dbReference type="Proteomes" id="UP001596312">
    <property type="component" value="Unassembled WGS sequence"/>
</dbReference>
<feature type="compositionally biased region" description="Acidic residues" evidence="1">
    <location>
        <begin position="109"/>
        <end position="119"/>
    </location>
</feature>
<gene>
    <name evidence="3" type="ORF">ACFQGH_09735</name>
</gene>
<dbReference type="InterPro" id="IPR000182">
    <property type="entry name" value="GNAT_dom"/>
</dbReference>
<keyword evidence="3" id="KW-0808">Transferase</keyword>
<dbReference type="Pfam" id="PF13508">
    <property type="entry name" value="Acetyltransf_7"/>
    <property type="match status" value="1"/>
</dbReference>
<dbReference type="EMBL" id="JBHSXQ010000003">
    <property type="protein sequence ID" value="MFC6905474.1"/>
    <property type="molecule type" value="Genomic_DNA"/>
</dbReference>
<evidence type="ECO:0000313" key="3">
    <source>
        <dbReference type="EMBL" id="MFC6905474.1"/>
    </source>
</evidence>
<sequence>MIREARETEVDDVMRVLEGALLEIEPGKVRQAIARGDALVASENGHVRGALVLEGTHVAAVAVVRRHRANGIGSALVRRAAERGPLTTEFRPAVRPFYESLGFAVECEESGAGEESDGMDSEKRCRGRLPAQDSMS</sequence>
<name>A0ABD5V9A3_9EURY</name>
<feature type="domain" description="N-acetyltransferase" evidence="2">
    <location>
        <begin position="1"/>
        <end position="126"/>
    </location>
</feature>
<evidence type="ECO:0000259" key="2">
    <source>
        <dbReference type="PROSITE" id="PS51186"/>
    </source>
</evidence>
<dbReference type="SUPFAM" id="SSF55729">
    <property type="entry name" value="Acyl-CoA N-acyltransferases (Nat)"/>
    <property type="match status" value="1"/>
</dbReference>
<comment type="caution">
    <text evidence="3">The sequence shown here is derived from an EMBL/GenBank/DDBJ whole genome shotgun (WGS) entry which is preliminary data.</text>
</comment>
<keyword evidence="4" id="KW-1185">Reference proteome</keyword>
<organism evidence="3 4">
    <name type="scientific">Halalkalicoccus tibetensis</name>
    <dbReference type="NCBI Taxonomy" id="175632"/>
    <lineage>
        <taxon>Archaea</taxon>
        <taxon>Methanobacteriati</taxon>
        <taxon>Methanobacteriota</taxon>
        <taxon>Stenosarchaea group</taxon>
        <taxon>Halobacteria</taxon>
        <taxon>Halobacteriales</taxon>
        <taxon>Halococcaceae</taxon>
        <taxon>Halalkalicoccus</taxon>
    </lineage>
</organism>
<proteinExistence type="predicted"/>